<gene>
    <name evidence="2" type="ORF">D7V93_29680</name>
</gene>
<protein>
    <submittedName>
        <fullName evidence="2">Nuclear transport factor 2 family protein</fullName>
    </submittedName>
</protein>
<sequence length="140" mass="15452">MFQESPVSPSETPLEFTKRYFQAIEAGATGAQLAEFFHPDISQREYPNRLTPKGASRDLQALLAASEKGRKVVTSQRYDVRSVLVDGDRLALEVDWSATLAVPVGSLPAGGTMRAALGVFLTFRDGRIVTQHNYDCFEPF</sequence>
<dbReference type="EMBL" id="RAWB01000398">
    <property type="protein sequence ID" value="RKH51092.1"/>
    <property type="molecule type" value="Genomic_DNA"/>
</dbReference>
<comment type="caution">
    <text evidence="2">The sequence shown here is derived from an EMBL/GenBank/DDBJ whole genome shotgun (WGS) entry which is preliminary data.</text>
</comment>
<keyword evidence="3" id="KW-1185">Reference proteome</keyword>
<accession>A0A3A8PF09</accession>
<evidence type="ECO:0000313" key="3">
    <source>
        <dbReference type="Proteomes" id="UP000272888"/>
    </source>
</evidence>
<name>A0A3A8PF09_9BACT</name>
<dbReference type="InterPro" id="IPR032710">
    <property type="entry name" value="NTF2-like_dom_sf"/>
</dbReference>
<reference evidence="3" key="1">
    <citation type="submission" date="2018-09" db="EMBL/GenBank/DDBJ databases">
        <authorList>
            <person name="Livingstone P.G."/>
            <person name="Whitworth D.E."/>
        </authorList>
    </citation>
    <scope>NUCLEOTIDE SEQUENCE [LARGE SCALE GENOMIC DNA]</scope>
    <source>
        <strain evidence="3">CA051B</strain>
    </source>
</reference>
<dbReference type="Pfam" id="PF12680">
    <property type="entry name" value="SnoaL_2"/>
    <property type="match status" value="1"/>
</dbReference>
<dbReference type="InterPro" id="IPR037401">
    <property type="entry name" value="SnoaL-like"/>
</dbReference>
<evidence type="ECO:0000259" key="1">
    <source>
        <dbReference type="Pfam" id="PF12680"/>
    </source>
</evidence>
<dbReference type="SUPFAM" id="SSF54427">
    <property type="entry name" value="NTF2-like"/>
    <property type="match status" value="1"/>
</dbReference>
<proteinExistence type="predicted"/>
<organism evidence="2 3">
    <name type="scientific">Corallococcus llansteffanensis</name>
    <dbReference type="NCBI Taxonomy" id="2316731"/>
    <lineage>
        <taxon>Bacteria</taxon>
        <taxon>Pseudomonadati</taxon>
        <taxon>Myxococcota</taxon>
        <taxon>Myxococcia</taxon>
        <taxon>Myxococcales</taxon>
        <taxon>Cystobacterineae</taxon>
        <taxon>Myxococcaceae</taxon>
        <taxon>Corallococcus</taxon>
    </lineage>
</organism>
<dbReference type="Gene3D" id="3.10.450.50">
    <property type="match status" value="1"/>
</dbReference>
<dbReference type="Proteomes" id="UP000272888">
    <property type="component" value="Unassembled WGS sequence"/>
</dbReference>
<dbReference type="AlphaFoldDB" id="A0A3A8PF09"/>
<evidence type="ECO:0000313" key="2">
    <source>
        <dbReference type="EMBL" id="RKH51092.1"/>
    </source>
</evidence>
<feature type="domain" description="SnoaL-like" evidence="1">
    <location>
        <begin position="18"/>
        <end position="129"/>
    </location>
</feature>